<protein>
    <submittedName>
        <fullName evidence="1">Uncharacterized protein</fullName>
    </submittedName>
</protein>
<proteinExistence type="predicted"/>
<organism evidence="1 2">
    <name type="scientific">Flavobacterium amnicola</name>
    <dbReference type="NCBI Taxonomy" id="2506422"/>
    <lineage>
        <taxon>Bacteria</taxon>
        <taxon>Pseudomonadati</taxon>
        <taxon>Bacteroidota</taxon>
        <taxon>Flavobacteriia</taxon>
        <taxon>Flavobacteriales</taxon>
        <taxon>Flavobacteriaceae</taxon>
        <taxon>Flavobacterium</taxon>
    </lineage>
</organism>
<dbReference type="OrthoDB" id="282517at2"/>
<comment type="caution">
    <text evidence="1">The sequence shown here is derived from an EMBL/GenBank/DDBJ whole genome shotgun (WGS) entry which is preliminary data.</text>
</comment>
<reference evidence="2" key="1">
    <citation type="submission" date="2019-01" db="EMBL/GenBank/DDBJ databases">
        <title>Cytophagaceae bacterium strain CAR-16.</title>
        <authorList>
            <person name="Chen W.-M."/>
        </authorList>
    </citation>
    <scope>NUCLEOTIDE SEQUENCE [LARGE SCALE GENOMIC DNA]</scope>
    <source>
        <strain evidence="2">LLJ-11</strain>
    </source>
</reference>
<gene>
    <name evidence="1" type="ORF">EQG63_09520</name>
</gene>
<dbReference type="Proteomes" id="UP000290283">
    <property type="component" value="Unassembled WGS sequence"/>
</dbReference>
<evidence type="ECO:0000313" key="1">
    <source>
        <dbReference type="EMBL" id="RXR17715.1"/>
    </source>
</evidence>
<name>A0A4V1N1R9_9FLAO</name>
<dbReference type="RefSeq" id="WP_129436143.1">
    <property type="nucleotide sequence ID" value="NZ_SBKO01000004.1"/>
</dbReference>
<sequence>MEMHFELNDTEFTQQFENCTLEASLFSHEAHLRLAWIYIRQFGSEEAISNIRNQIQRYAASLGAHDKYNETVTVASVKAVAHFIRKSKSDTFAAFISENQQLKTHFKQLLATHYSTDIFTSETAKTSFLEAELDPFD</sequence>
<accession>A0A4V1N1R9</accession>
<dbReference type="AlphaFoldDB" id="A0A4V1N1R9"/>
<keyword evidence="2" id="KW-1185">Reference proteome</keyword>
<evidence type="ECO:0000313" key="2">
    <source>
        <dbReference type="Proteomes" id="UP000290283"/>
    </source>
</evidence>
<dbReference type="EMBL" id="SBKO01000004">
    <property type="protein sequence ID" value="RXR17715.1"/>
    <property type="molecule type" value="Genomic_DNA"/>
</dbReference>